<dbReference type="AlphaFoldDB" id="A0A354Z1G4"/>
<evidence type="ECO:0000259" key="5">
    <source>
        <dbReference type="Pfam" id="PF00551"/>
    </source>
</evidence>
<dbReference type="PANTHER" id="PTHR43369:SF2">
    <property type="entry name" value="PHOSPHORIBOSYLGLYCINAMIDE FORMYLTRANSFERASE"/>
    <property type="match status" value="1"/>
</dbReference>
<keyword evidence="3 4" id="KW-0658">Purine biosynthesis</keyword>
<comment type="function">
    <text evidence="4">Catalyzes the transfer of a formyl group from 10-formyltetrahydrofolate to 5-phospho-ribosyl-glycinamide (GAR), producing 5-phospho-ribosyl-N-formylglycinamide (FGAR) and tetrahydrofolate.</text>
</comment>
<keyword evidence="2 4" id="KW-0808">Transferase</keyword>
<dbReference type="Pfam" id="PF00551">
    <property type="entry name" value="Formyl_trans_N"/>
    <property type="match status" value="1"/>
</dbReference>
<dbReference type="InterPro" id="IPR004607">
    <property type="entry name" value="GART"/>
</dbReference>
<dbReference type="FunFam" id="3.40.50.170:FF:000007">
    <property type="entry name" value="Phosphoribosylglycinamide formyltransferase"/>
    <property type="match status" value="1"/>
</dbReference>
<dbReference type="EC" id="2.1.2.2" evidence="4"/>
<comment type="similarity">
    <text evidence="4">Belongs to the GART family.</text>
</comment>
<dbReference type="STRING" id="378794.GCA_001570625_01570"/>
<reference evidence="6 7" key="1">
    <citation type="journal article" date="2018" name="Nat. Biotechnol.">
        <title>A standardized bacterial taxonomy based on genome phylogeny substantially revises the tree of life.</title>
        <authorList>
            <person name="Parks D.H."/>
            <person name="Chuvochina M."/>
            <person name="Waite D.W."/>
            <person name="Rinke C."/>
            <person name="Skarshewski A."/>
            <person name="Chaumeil P.A."/>
            <person name="Hugenholtz P."/>
        </authorList>
    </citation>
    <scope>NUCLEOTIDE SEQUENCE [LARGE SCALE GENOMIC DNA]</scope>
    <source>
        <strain evidence="6">UBA10948</strain>
    </source>
</reference>
<dbReference type="Proteomes" id="UP000263273">
    <property type="component" value="Unassembled WGS sequence"/>
</dbReference>
<dbReference type="GO" id="GO:0006189">
    <property type="term" value="P:'de novo' IMP biosynthetic process"/>
    <property type="evidence" value="ECO:0007669"/>
    <property type="project" value="UniProtKB-UniRule"/>
</dbReference>
<protein>
    <recommendedName>
        <fullName evidence="4">Phosphoribosylglycinamide formyltransferase</fullName>
        <ecNumber evidence="4">2.1.2.2</ecNumber>
    </recommendedName>
    <alternativeName>
        <fullName evidence="4">5'-phosphoribosylglycinamide transformylase</fullName>
    </alternativeName>
    <alternativeName>
        <fullName evidence="4">GAR transformylase</fullName>
        <shortName evidence="4">GART</shortName>
    </alternativeName>
</protein>
<evidence type="ECO:0000256" key="2">
    <source>
        <dbReference type="ARBA" id="ARBA00022679"/>
    </source>
</evidence>
<comment type="caution">
    <text evidence="6">The sequence shown here is derived from an EMBL/GenBank/DDBJ whole genome shotgun (WGS) entry which is preliminary data.</text>
</comment>
<comment type="catalytic activity">
    <reaction evidence="4">
        <text>N(1)-(5-phospho-beta-D-ribosyl)glycinamide + (6R)-10-formyltetrahydrofolate = N(2)-formyl-N(1)-(5-phospho-beta-D-ribosyl)glycinamide + (6S)-5,6,7,8-tetrahydrofolate + H(+)</text>
        <dbReference type="Rhea" id="RHEA:15053"/>
        <dbReference type="ChEBI" id="CHEBI:15378"/>
        <dbReference type="ChEBI" id="CHEBI:57453"/>
        <dbReference type="ChEBI" id="CHEBI:143788"/>
        <dbReference type="ChEBI" id="CHEBI:147286"/>
        <dbReference type="ChEBI" id="CHEBI:195366"/>
        <dbReference type="EC" id="2.1.2.2"/>
    </reaction>
</comment>
<gene>
    <name evidence="4" type="primary">purN</name>
    <name evidence="6" type="ORF">DDZ44_10230</name>
</gene>
<name>A0A354Z1G4_9FIRM</name>
<dbReference type="InterPro" id="IPR002376">
    <property type="entry name" value="Formyl_transf_N"/>
</dbReference>
<feature type="binding site" evidence="4">
    <location>
        <position position="115"/>
    </location>
    <ligand>
        <name>(6R)-10-formyltetrahydrofolate</name>
        <dbReference type="ChEBI" id="CHEBI:195366"/>
    </ligand>
</feature>
<feature type="binding site" evidence="4">
    <location>
        <position position="73"/>
    </location>
    <ligand>
        <name>(6R)-10-formyltetrahydrofolate</name>
        <dbReference type="ChEBI" id="CHEBI:195366"/>
    </ligand>
</feature>
<feature type="active site" description="Proton donor" evidence="4">
    <location>
        <position position="117"/>
    </location>
</feature>
<evidence type="ECO:0000313" key="7">
    <source>
        <dbReference type="Proteomes" id="UP000263273"/>
    </source>
</evidence>
<dbReference type="InterPro" id="IPR036477">
    <property type="entry name" value="Formyl_transf_N_sf"/>
</dbReference>
<dbReference type="RefSeq" id="WP_276624109.1">
    <property type="nucleotide sequence ID" value="NZ_DCDX01000159.1"/>
</dbReference>
<evidence type="ECO:0000256" key="3">
    <source>
        <dbReference type="ARBA" id="ARBA00022755"/>
    </source>
</evidence>
<evidence type="ECO:0000313" key="6">
    <source>
        <dbReference type="EMBL" id="HBK54302.1"/>
    </source>
</evidence>
<feature type="binding site" evidence="4">
    <location>
        <begin position="98"/>
        <end position="101"/>
    </location>
    <ligand>
        <name>(6R)-10-formyltetrahydrofolate</name>
        <dbReference type="ChEBI" id="CHEBI:195366"/>
    </ligand>
</feature>
<dbReference type="SUPFAM" id="SSF53328">
    <property type="entry name" value="Formyltransferase"/>
    <property type="match status" value="1"/>
</dbReference>
<dbReference type="CDD" id="cd08645">
    <property type="entry name" value="FMT_core_GART"/>
    <property type="match status" value="1"/>
</dbReference>
<dbReference type="GO" id="GO:0004644">
    <property type="term" value="F:phosphoribosylglycinamide formyltransferase activity"/>
    <property type="evidence" value="ECO:0007669"/>
    <property type="project" value="UniProtKB-UniRule"/>
</dbReference>
<proteinExistence type="inferred from homology"/>
<organism evidence="6 7">
    <name type="scientific">Syntrophomonas wolfei</name>
    <dbReference type="NCBI Taxonomy" id="863"/>
    <lineage>
        <taxon>Bacteria</taxon>
        <taxon>Bacillati</taxon>
        <taxon>Bacillota</taxon>
        <taxon>Clostridia</taxon>
        <taxon>Eubacteriales</taxon>
        <taxon>Syntrophomonadaceae</taxon>
        <taxon>Syntrophomonas</taxon>
    </lineage>
</organism>
<dbReference type="GO" id="GO:0005737">
    <property type="term" value="C:cytoplasm"/>
    <property type="evidence" value="ECO:0007669"/>
    <property type="project" value="TreeGrafter"/>
</dbReference>
<dbReference type="Gene3D" id="3.40.50.170">
    <property type="entry name" value="Formyl transferase, N-terminal domain"/>
    <property type="match status" value="1"/>
</dbReference>
<comment type="pathway">
    <text evidence="1 4">Purine metabolism; IMP biosynthesis via de novo pathway; N(2)-formyl-N(1)-(5-phospho-D-ribosyl)glycinamide from N(1)-(5-phospho-D-ribosyl)glycinamide (10-formyl THF route): step 1/1.</text>
</comment>
<evidence type="ECO:0000256" key="4">
    <source>
        <dbReference type="HAMAP-Rule" id="MF_01930"/>
    </source>
</evidence>
<dbReference type="EMBL" id="DNZF01000221">
    <property type="protein sequence ID" value="HBK54302.1"/>
    <property type="molecule type" value="Genomic_DNA"/>
</dbReference>
<evidence type="ECO:0000256" key="1">
    <source>
        <dbReference type="ARBA" id="ARBA00005054"/>
    </source>
</evidence>
<sequence length="213" mass="23647">MIRVREAGRISLAILASGRGSNFDALCQAVERGQLDADIKLLLSDRRDAPALEKAARRGIESIFLSPAAFTSRDDYEACLLQKLREHGVEIIALAGYMRLVGKVLLDEYKWKIINIHPALLPSFPGLNAQSQALNYGVRFSGCTVHMVDEGMDTGPILMQAVVPVYQDDEEDSLAARILLEEHQIYWRSLQLLAEGRVFLDGRRVIIADKQGG</sequence>
<accession>A0A354Z1G4</accession>
<feature type="site" description="Raises pKa of active site His" evidence="4">
    <location>
        <position position="153"/>
    </location>
</feature>
<dbReference type="NCBIfam" id="TIGR00639">
    <property type="entry name" value="PurN"/>
    <property type="match status" value="1"/>
</dbReference>
<feature type="binding site" evidence="4">
    <location>
        <begin position="20"/>
        <end position="22"/>
    </location>
    <ligand>
        <name>N(1)-(5-phospho-beta-D-ribosyl)glycinamide</name>
        <dbReference type="ChEBI" id="CHEBI:143788"/>
    </ligand>
</feature>
<feature type="domain" description="Formyl transferase N-terminal" evidence="5">
    <location>
        <begin position="12"/>
        <end position="189"/>
    </location>
</feature>
<dbReference type="UniPathway" id="UPA00074">
    <property type="reaction ID" value="UER00126"/>
</dbReference>
<dbReference type="HAMAP" id="MF_01930">
    <property type="entry name" value="PurN"/>
    <property type="match status" value="1"/>
</dbReference>
<dbReference type="PANTHER" id="PTHR43369">
    <property type="entry name" value="PHOSPHORIBOSYLGLYCINAMIDE FORMYLTRANSFERASE"/>
    <property type="match status" value="1"/>
</dbReference>